<feature type="signal peptide" evidence="2">
    <location>
        <begin position="1"/>
        <end position="20"/>
    </location>
</feature>
<accession>A0A7X4HA38</accession>
<evidence type="ECO:0000256" key="1">
    <source>
        <dbReference type="SAM" id="MobiDB-lite"/>
    </source>
</evidence>
<feature type="region of interest" description="Disordered" evidence="1">
    <location>
        <begin position="71"/>
        <end position="121"/>
    </location>
</feature>
<keyword evidence="4" id="KW-1185">Reference proteome</keyword>
<dbReference type="RefSeq" id="WP_161071789.1">
    <property type="nucleotide sequence ID" value="NZ_WWCU01000007.1"/>
</dbReference>
<evidence type="ECO:0000313" key="3">
    <source>
        <dbReference type="EMBL" id="MYN07431.1"/>
    </source>
</evidence>
<dbReference type="EMBL" id="WWCU01000007">
    <property type="protein sequence ID" value="MYN07431.1"/>
    <property type="molecule type" value="Genomic_DNA"/>
</dbReference>
<feature type="compositionally biased region" description="Low complexity" evidence="1">
    <location>
        <begin position="95"/>
        <end position="110"/>
    </location>
</feature>
<organism evidence="3 4">
    <name type="scientific">Pseudoduganella aquatica</name>
    <dbReference type="NCBI Taxonomy" id="2660641"/>
    <lineage>
        <taxon>Bacteria</taxon>
        <taxon>Pseudomonadati</taxon>
        <taxon>Pseudomonadota</taxon>
        <taxon>Betaproteobacteria</taxon>
        <taxon>Burkholderiales</taxon>
        <taxon>Oxalobacteraceae</taxon>
        <taxon>Telluria group</taxon>
        <taxon>Pseudoduganella</taxon>
    </lineage>
</organism>
<protein>
    <submittedName>
        <fullName evidence="3">Uncharacterized protein</fullName>
    </submittedName>
</protein>
<reference evidence="3 4" key="1">
    <citation type="submission" date="2019-12" db="EMBL/GenBank/DDBJ databases">
        <title>Novel species isolated from a subtropical stream in China.</title>
        <authorList>
            <person name="Lu H."/>
        </authorList>
    </citation>
    <scope>NUCLEOTIDE SEQUENCE [LARGE SCALE GENOMIC DNA]</scope>
    <source>
        <strain evidence="3 4">FT127W</strain>
    </source>
</reference>
<dbReference type="Proteomes" id="UP000450676">
    <property type="component" value="Unassembled WGS sequence"/>
</dbReference>
<gene>
    <name evidence="3" type="ORF">GTP77_08755</name>
</gene>
<dbReference type="AlphaFoldDB" id="A0A7X4HA38"/>
<sequence>MKTVFAALLACQLISPAADARQPAAPLPRVVPDAAGGEAAAEAFRRLPVCSLAPGGKKLLVEPCRPAPYRNFAQRRQAEQTAPQPRLAPPPSSQPLPQLSRPPATAYVPAPAAPAPSSIRPLGTCDAAGCRDASGTRYQGTGPVVLDPSGRPCRTDGHWVQC</sequence>
<comment type="caution">
    <text evidence="3">The sequence shown here is derived from an EMBL/GenBank/DDBJ whole genome shotgun (WGS) entry which is preliminary data.</text>
</comment>
<evidence type="ECO:0000256" key="2">
    <source>
        <dbReference type="SAM" id="SignalP"/>
    </source>
</evidence>
<name>A0A7X4HA38_9BURK</name>
<proteinExistence type="predicted"/>
<feature type="chain" id="PRO_5030881764" evidence="2">
    <location>
        <begin position="21"/>
        <end position="162"/>
    </location>
</feature>
<evidence type="ECO:0000313" key="4">
    <source>
        <dbReference type="Proteomes" id="UP000450676"/>
    </source>
</evidence>
<keyword evidence="2" id="KW-0732">Signal</keyword>